<dbReference type="EMBL" id="WUEY01000041">
    <property type="protein sequence ID" value="NEI74850.1"/>
    <property type="molecule type" value="Genomic_DNA"/>
</dbReference>
<organism evidence="6 7">
    <name type="scientific">Rhizobium lusitanum</name>
    <dbReference type="NCBI Taxonomy" id="293958"/>
    <lineage>
        <taxon>Bacteria</taxon>
        <taxon>Pseudomonadati</taxon>
        <taxon>Pseudomonadota</taxon>
        <taxon>Alphaproteobacteria</taxon>
        <taxon>Hyphomicrobiales</taxon>
        <taxon>Rhizobiaceae</taxon>
        <taxon>Rhizobium/Agrobacterium group</taxon>
        <taxon>Rhizobium</taxon>
    </lineage>
</organism>
<evidence type="ECO:0000256" key="3">
    <source>
        <dbReference type="ARBA" id="ARBA00023125"/>
    </source>
</evidence>
<dbReference type="Pfam" id="PF00126">
    <property type="entry name" value="HTH_1"/>
    <property type="match status" value="1"/>
</dbReference>
<proteinExistence type="inferred from homology"/>
<dbReference type="PANTHER" id="PTHR30579">
    <property type="entry name" value="TRANSCRIPTIONAL REGULATOR"/>
    <property type="match status" value="1"/>
</dbReference>
<accession>A0A6L9ULY4</accession>
<keyword evidence="3" id="KW-0238">DNA-binding</keyword>
<sequence length="300" mass="32716">MLRKIDLDMSLLRTFVTGVNLGNFSHAADRLGRSQSTVSLQLRRLELQTGSKLFEKNGRALILNNQGEVLYRYAQRLLDLNDETVAALNHQEVSGEIRLGIPPDLAETWLPKMLGRFARTHPEVLIEARVDRNRNLLDDLASNALDIAIVWSEGNSLETAGGTDIVNLPIAWIGAKDRPSNPDTALPLVLMGAPCLFRQRALETLEAAGLPWRIAFTSSSLAGVWAAVAAGLGVTVRTPVGVPQDLLFHAAPGAGFKGLKKLGSIRLRAYMSSAPSDGARRFFAILMETINEEIGTELRT</sequence>
<keyword evidence="2" id="KW-0805">Transcription regulation</keyword>
<dbReference type="InterPro" id="IPR036390">
    <property type="entry name" value="WH_DNA-bd_sf"/>
</dbReference>
<dbReference type="Gene3D" id="3.40.190.10">
    <property type="entry name" value="Periplasmic binding protein-like II"/>
    <property type="match status" value="2"/>
</dbReference>
<evidence type="ECO:0000256" key="4">
    <source>
        <dbReference type="ARBA" id="ARBA00023163"/>
    </source>
</evidence>
<feature type="domain" description="HTH lysR-type" evidence="5">
    <location>
        <begin position="7"/>
        <end position="64"/>
    </location>
</feature>
<name>A0A6L9ULY4_9HYPH</name>
<evidence type="ECO:0000259" key="5">
    <source>
        <dbReference type="PROSITE" id="PS50931"/>
    </source>
</evidence>
<dbReference type="PANTHER" id="PTHR30579:SF7">
    <property type="entry name" value="HTH-TYPE TRANSCRIPTIONAL REGULATOR LRHA-RELATED"/>
    <property type="match status" value="1"/>
</dbReference>
<evidence type="ECO:0000313" key="7">
    <source>
        <dbReference type="Proteomes" id="UP000483035"/>
    </source>
</evidence>
<dbReference type="GO" id="GO:0003700">
    <property type="term" value="F:DNA-binding transcription factor activity"/>
    <property type="evidence" value="ECO:0007669"/>
    <property type="project" value="InterPro"/>
</dbReference>
<gene>
    <name evidence="6" type="ORF">GR212_35510</name>
</gene>
<dbReference type="PRINTS" id="PR00039">
    <property type="entry name" value="HTHLYSR"/>
</dbReference>
<evidence type="ECO:0000256" key="1">
    <source>
        <dbReference type="ARBA" id="ARBA00009437"/>
    </source>
</evidence>
<evidence type="ECO:0000256" key="2">
    <source>
        <dbReference type="ARBA" id="ARBA00023015"/>
    </source>
</evidence>
<dbReference type="Gene3D" id="1.10.10.10">
    <property type="entry name" value="Winged helix-like DNA-binding domain superfamily/Winged helix DNA-binding domain"/>
    <property type="match status" value="1"/>
</dbReference>
<dbReference type="Pfam" id="PF03466">
    <property type="entry name" value="LysR_substrate"/>
    <property type="match status" value="1"/>
</dbReference>
<protein>
    <submittedName>
        <fullName evidence="6">LysR family transcriptional regulator</fullName>
    </submittedName>
</protein>
<comment type="similarity">
    <text evidence="1">Belongs to the LysR transcriptional regulatory family.</text>
</comment>
<dbReference type="PROSITE" id="PS50931">
    <property type="entry name" value="HTH_LYSR"/>
    <property type="match status" value="1"/>
</dbReference>
<dbReference type="AlphaFoldDB" id="A0A6L9ULY4"/>
<dbReference type="InterPro" id="IPR050176">
    <property type="entry name" value="LTTR"/>
</dbReference>
<dbReference type="GO" id="GO:0003677">
    <property type="term" value="F:DNA binding"/>
    <property type="evidence" value="ECO:0007669"/>
    <property type="project" value="UniProtKB-KW"/>
</dbReference>
<reference evidence="6 7" key="1">
    <citation type="submission" date="2019-12" db="EMBL/GenBank/DDBJ databases">
        <title>Rhizobium genotypes associated with high levels of biological nitrogen fixation by grain legumes in a temperate-maritime cropping system.</title>
        <authorList>
            <person name="Maluk M."/>
            <person name="Francesc Ferrando Molina F."/>
            <person name="Lopez Del Egido L."/>
            <person name="Lafos M."/>
            <person name="Langarica-Fuentes A."/>
            <person name="Gebre Yohannes G."/>
            <person name="Young M.W."/>
            <person name="Martin P."/>
            <person name="Gantlett R."/>
            <person name="Kenicer G."/>
            <person name="Hawes C."/>
            <person name="Begg G.S."/>
            <person name="Quilliam R.S."/>
            <person name="Squire G.R."/>
            <person name="Poole P.S."/>
            <person name="Young P.W."/>
            <person name="Iannetta P.M."/>
            <person name="James E.K."/>
        </authorList>
    </citation>
    <scope>NUCLEOTIDE SEQUENCE [LARGE SCALE GENOMIC DNA]</scope>
    <source>
        <strain evidence="6 7">JHI1118</strain>
    </source>
</reference>
<dbReference type="SUPFAM" id="SSF53850">
    <property type="entry name" value="Periplasmic binding protein-like II"/>
    <property type="match status" value="1"/>
</dbReference>
<evidence type="ECO:0000313" key="6">
    <source>
        <dbReference type="EMBL" id="NEI74850.1"/>
    </source>
</evidence>
<keyword evidence="4" id="KW-0804">Transcription</keyword>
<dbReference type="SUPFAM" id="SSF46785">
    <property type="entry name" value="Winged helix' DNA-binding domain"/>
    <property type="match status" value="1"/>
</dbReference>
<dbReference type="InterPro" id="IPR000847">
    <property type="entry name" value="LysR_HTH_N"/>
</dbReference>
<dbReference type="InterPro" id="IPR005119">
    <property type="entry name" value="LysR_subst-bd"/>
</dbReference>
<dbReference type="InterPro" id="IPR036388">
    <property type="entry name" value="WH-like_DNA-bd_sf"/>
</dbReference>
<dbReference type="Proteomes" id="UP000483035">
    <property type="component" value="Unassembled WGS sequence"/>
</dbReference>
<comment type="caution">
    <text evidence="6">The sequence shown here is derived from an EMBL/GenBank/DDBJ whole genome shotgun (WGS) entry which is preliminary data.</text>
</comment>